<organism evidence="3 4">
    <name type="scientific">Sphenostylis stenocarpa</name>
    <dbReference type="NCBI Taxonomy" id="92480"/>
    <lineage>
        <taxon>Eukaryota</taxon>
        <taxon>Viridiplantae</taxon>
        <taxon>Streptophyta</taxon>
        <taxon>Embryophyta</taxon>
        <taxon>Tracheophyta</taxon>
        <taxon>Spermatophyta</taxon>
        <taxon>Magnoliopsida</taxon>
        <taxon>eudicotyledons</taxon>
        <taxon>Gunneridae</taxon>
        <taxon>Pentapetalae</taxon>
        <taxon>rosids</taxon>
        <taxon>fabids</taxon>
        <taxon>Fabales</taxon>
        <taxon>Fabaceae</taxon>
        <taxon>Papilionoideae</taxon>
        <taxon>50 kb inversion clade</taxon>
        <taxon>NPAAA clade</taxon>
        <taxon>indigoferoid/millettioid clade</taxon>
        <taxon>Phaseoleae</taxon>
        <taxon>Sphenostylis</taxon>
    </lineage>
</organism>
<dbReference type="PANTHER" id="PTHR23070">
    <property type="entry name" value="BCS1 AAA-TYPE ATPASE"/>
    <property type="match status" value="1"/>
</dbReference>
<dbReference type="EMBL" id="OY731399">
    <property type="protein sequence ID" value="CAJ1930258.1"/>
    <property type="molecule type" value="Genomic_DNA"/>
</dbReference>
<protein>
    <recommendedName>
        <fullName evidence="2">AAA-type ATPase N-terminal domain-containing protein</fullName>
    </recommendedName>
</protein>
<name>A0AA86VDA0_9FABA</name>
<dbReference type="InterPro" id="IPR050747">
    <property type="entry name" value="Mitochondrial_chaperone_BCS1"/>
</dbReference>
<sequence length="153" mass="17592">MEQQFGTLSSSITRTLKVDKLENQKQLNLAMNASEEVVDEFESTKFTWNLDEGSEEDSDNSRKHSFVLTFTESHRERVLDRYIPHMLETNEATKAEKKIVKSIPGLIMIGPRASYLNHTQRRGKATLLLNRVGCPNFDVPNKNPNFLSPQRRL</sequence>
<evidence type="ECO:0000256" key="1">
    <source>
        <dbReference type="ARBA" id="ARBA00022801"/>
    </source>
</evidence>
<reference evidence="3" key="1">
    <citation type="submission" date="2023-10" db="EMBL/GenBank/DDBJ databases">
        <authorList>
            <person name="Domelevo Entfellner J.-B."/>
        </authorList>
    </citation>
    <scope>NUCLEOTIDE SEQUENCE</scope>
</reference>
<dbReference type="GO" id="GO:0016787">
    <property type="term" value="F:hydrolase activity"/>
    <property type="evidence" value="ECO:0007669"/>
    <property type="project" value="UniProtKB-KW"/>
</dbReference>
<dbReference type="Proteomes" id="UP001189624">
    <property type="component" value="Chromosome 2"/>
</dbReference>
<proteinExistence type="predicted"/>
<accession>A0AA86VDA0</accession>
<dbReference type="AlphaFoldDB" id="A0AA86VDA0"/>
<feature type="domain" description="AAA-type ATPase N-terminal" evidence="2">
    <location>
        <begin position="9"/>
        <end position="50"/>
    </location>
</feature>
<dbReference type="InterPro" id="IPR025753">
    <property type="entry name" value="AAA_N_dom"/>
</dbReference>
<gene>
    <name evidence="3" type="ORF">AYBTSS11_LOCUS4694</name>
</gene>
<dbReference type="Gramene" id="rna-AYBTSS11_LOCUS4694">
    <property type="protein sequence ID" value="CAJ1930258.1"/>
    <property type="gene ID" value="gene-AYBTSS11_LOCUS4694"/>
</dbReference>
<keyword evidence="4" id="KW-1185">Reference proteome</keyword>
<evidence type="ECO:0000313" key="3">
    <source>
        <dbReference type="EMBL" id="CAJ1930258.1"/>
    </source>
</evidence>
<evidence type="ECO:0000313" key="4">
    <source>
        <dbReference type="Proteomes" id="UP001189624"/>
    </source>
</evidence>
<dbReference type="Pfam" id="PF14363">
    <property type="entry name" value="AAA_assoc"/>
    <property type="match status" value="1"/>
</dbReference>
<keyword evidence="1" id="KW-0378">Hydrolase</keyword>
<evidence type="ECO:0000259" key="2">
    <source>
        <dbReference type="Pfam" id="PF14363"/>
    </source>
</evidence>